<dbReference type="RefSeq" id="XP_024499254.1">
    <property type="nucleotide sequence ID" value="XM_024652884.1"/>
</dbReference>
<evidence type="ECO:0000313" key="3">
    <source>
        <dbReference type="WBParaSite" id="SRAE_X000178400.1"/>
    </source>
</evidence>
<accession>A0A090KRA2</accession>
<dbReference type="AlphaFoldDB" id="A0A090KRA2"/>
<evidence type="ECO:0000313" key="2">
    <source>
        <dbReference type="Proteomes" id="UP000035682"/>
    </source>
</evidence>
<dbReference type="CTD" id="36384855"/>
<reference evidence="3" key="3">
    <citation type="submission" date="2020-12" db="UniProtKB">
        <authorList>
            <consortium name="WormBaseParasite"/>
        </authorList>
    </citation>
    <scope>IDENTIFICATION</scope>
</reference>
<name>A0A090KRA2_STRRB</name>
<dbReference type="GeneID" id="36384855"/>
<dbReference type="WormBase" id="SRAE_X000178400">
    <property type="protein sequence ID" value="SRP10640"/>
    <property type="gene ID" value="WBGene00267361"/>
</dbReference>
<organism evidence="1">
    <name type="scientific">Strongyloides ratti</name>
    <name type="common">Parasitic roundworm</name>
    <dbReference type="NCBI Taxonomy" id="34506"/>
    <lineage>
        <taxon>Eukaryota</taxon>
        <taxon>Metazoa</taxon>
        <taxon>Ecdysozoa</taxon>
        <taxon>Nematoda</taxon>
        <taxon>Chromadorea</taxon>
        <taxon>Rhabditida</taxon>
        <taxon>Tylenchina</taxon>
        <taxon>Panagrolaimomorpha</taxon>
        <taxon>Strongyloidoidea</taxon>
        <taxon>Strongyloididae</taxon>
        <taxon>Strongyloides</taxon>
    </lineage>
</organism>
<reference evidence="2" key="2">
    <citation type="submission" date="2014-09" db="EMBL/GenBank/DDBJ databases">
        <authorList>
            <person name="Martin A.A."/>
        </authorList>
    </citation>
    <scope>NUCLEOTIDE SEQUENCE</scope>
    <source>
        <strain evidence="2">ED321</strain>
    </source>
</reference>
<dbReference type="WBParaSite" id="SRAE_X000178400.1">
    <property type="protein sequence ID" value="SRAE_X000178400.1"/>
    <property type="gene ID" value="WBGene00267361"/>
</dbReference>
<keyword evidence="2" id="KW-1185">Reference proteome</keyword>
<proteinExistence type="predicted"/>
<evidence type="ECO:0000313" key="4">
    <source>
        <dbReference type="WormBase" id="SRAE_X000178400"/>
    </source>
</evidence>
<reference evidence="1" key="1">
    <citation type="submission" date="2014-09" db="EMBL/GenBank/DDBJ databases">
        <authorList>
            <person name="Aslett A.Martin."/>
        </authorList>
    </citation>
    <scope>NUCLEOTIDE SEQUENCE</scope>
    <source>
        <strain evidence="1">ED321 Heterogonic</strain>
    </source>
</reference>
<dbReference type="OrthoDB" id="5805917at2759"/>
<protein>
    <submittedName>
        <fullName evidence="1 3">Uncharacterized protein</fullName>
    </submittedName>
</protein>
<dbReference type="OMA" id="GNEMEDF"/>
<dbReference type="Proteomes" id="UP000035682">
    <property type="component" value="Unplaced"/>
</dbReference>
<gene>
    <name evidence="1 3 4" type="ORF">SRAE_X000178400</name>
</gene>
<evidence type="ECO:0000313" key="1">
    <source>
        <dbReference type="EMBL" id="CEF60044.1"/>
    </source>
</evidence>
<dbReference type="EMBL" id="LN609396">
    <property type="protein sequence ID" value="CEF60044.1"/>
    <property type="molecule type" value="Genomic_DNA"/>
</dbReference>
<sequence length="103" mass="12141">MKMVVNGNEMEDFEEIKRIPVMGFAKRYPYRTFAFAKRGYGSRFAFAKRSTDDMVDNDELNENNLTEPESKRSYPNRFAFAKRGYNSRFAFAKKSYPRTFAFA</sequence>